<keyword evidence="3 6" id="KW-0812">Transmembrane</keyword>
<feature type="transmembrane region" description="Helical" evidence="6">
    <location>
        <begin position="20"/>
        <end position="46"/>
    </location>
</feature>
<sequence length="361" mass="41984">MKQRKAFKLFGARMVKTGIAVFLTANICHLLNLPVVFAVIIAIATIEPTASDSIRKGMIRFPAALIGAGLAMIFTYWFGQTPLTYTLATFLTIYICIKCKLEQGALIATITAVAMISVTYDHYFLTFLERIGTTTIGLVISTLVNLFILPANFSTEIKQRNERLYKETAKLLKKRTTELIMEQKAVSKECQKEYQRITRELSKSYQLCHFQKEEWKYHRHTWKQLRAFVYETKKLDVLQQIHYHLGHLISVQIREAPFSRSDIALLVDTISSTVHFLESSAAELSADHIERIRKLDQEFWHSKERVHVTESKYYHHFTPETILLFVILSIHDVLEELERYSRHHNEKEYQMDRPSEALDHT</sequence>
<comment type="caution">
    <text evidence="7">The sequence shown here is derived from an EMBL/GenBank/DDBJ whole genome shotgun (WGS) entry which is preliminary data.</text>
</comment>
<evidence type="ECO:0008006" key="9">
    <source>
        <dbReference type="Google" id="ProtNLM"/>
    </source>
</evidence>
<evidence type="ECO:0000313" key="8">
    <source>
        <dbReference type="Proteomes" id="UP000018890"/>
    </source>
</evidence>
<comment type="subcellular location">
    <subcellularLocation>
        <location evidence="1">Cell membrane</location>
        <topology evidence="1">Multi-pass membrane protein</topology>
    </subcellularLocation>
</comment>
<keyword evidence="4 6" id="KW-1133">Transmembrane helix</keyword>
<evidence type="ECO:0000256" key="1">
    <source>
        <dbReference type="ARBA" id="ARBA00004651"/>
    </source>
</evidence>
<dbReference type="Proteomes" id="UP000018890">
    <property type="component" value="Unassembled WGS sequence"/>
</dbReference>
<protein>
    <recommendedName>
        <fullName evidence="9">Integral membrane protein</fullName>
    </recommendedName>
</protein>
<keyword evidence="2" id="KW-1003">Cell membrane</keyword>
<dbReference type="OrthoDB" id="2690036at2"/>
<dbReference type="Pfam" id="PF06081">
    <property type="entry name" value="ArAE_1"/>
    <property type="match status" value="1"/>
</dbReference>
<keyword evidence="8" id="KW-1185">Reference proteome</keyword>
<dbReference type="InterPro" id="IPR010343">
    <property type="entry name" value="ArAE_1"/>
</dbReference>
<feature type="transmembrane region" description="Helical" evidence="6">
    <location>
        <begin position="58"/>
        <end position="77"/>
    </location>
</feature>
<dbReference type="GO" id="GO:0005886">
    <property type="term" value="C:plasma membrane"/>
    <property type="evidence" value="ECO:0007669"/>
    <property type="project" value="UniProtKB-SubCell"/>
</dbReference>
<evidence type="ECO:0000256" key="5">
    <source>
        <dbReference type="ARBA" id="ARBA00023136"/>
    </source>
</evidence>
<evidence type="ECO:0000256" key="3">
    <source>
        <dbReference type="ARBA" id="ARBA00022692"/>
    </source>
</evidence>
<evidence type="ECO:0000256" key="4">
    <source>
        <dbReference type="ARBA" id="ARBA00022989"/>
    </source>
</evidence>
<keyword evidence="5 6" id="KW-0472">Membrane</keyword>
<feature type="transmembrane region" description="Helical" evidence="6">
    <location>
        <begin position="131"/>
        <end position="153"/>
    </location>
</feature>
<dbReference type="PANTHER" id="PTHR30509:SF9">
    <property type="entry name" value="MULTIDRUG RESISTANCE PROTEIN MDTO"/>
    <property type="match status" value="1"/>
</dbReference>
<accession>W4Q113</accession>
<evidence type="ECO:0000256" key="2">
    <source>
        <dbReference type="ARBA" id="ARBA00022475"/>
    </source>
</evidence>
<name>W4Q113_9BACI</name>
<feature type="transmembrane region" description="Helical" evidence="6">
    <location>
        <begin position="106"/>
        <end position="125"/>
    </location>
</feature>
<organism evidence="7 8">
    <name type="scientific">Halalkalibacter wakoensis JCM 9140</name>
    <dbReference type="NCBI Taxonomy" id="1236970"/>
    <lineage>
        <taxon>Bacteria</taxon>
        <taxon>Bacillati</taxon>
        <taxon>Bacillota</taxon>
        <taxon>Bacilli</taxon>
        <taxon>Bacillales</taxon>
        <taxon>Bacillaceae</taxon>
        <taxon>Halalkalibacter</taxon>
    </lineage>
</organism>
<evidence type="ECO:0000313" key="7">
    <source>
        <dbReference type="EMBL" id="GAE25635.1"/>
    </source>
</evidence>
<evidence type="ECO:0000256" key="6">
    <source>
        <dbReference type="SAM" id="Phobius"/>
    </source>
</evidence>
<dbReference type="PANTHER" id="PTHR30509">
    <property type="entry name" value="P-HYDROXYBENZOIC ACID EFFLUX PUMP SUBUNIT-RELATED"/>
    <property type="match status" value="1"/>
</dbReference>
<gene>
    <name evidence="7" type="ORF">JCM9140_1642</name>
</gene>
<reference evidence="7" key="1">
    <citation type="journal article" date="2014" name="Genome Announc.">
        <title>Draft Genome Sequences of Three Alkaliphilic Bacillus Strains, Bacillus wakoensis JCM 9140T, Bacillus akibai JCM 9157T, and Bacillus hemicellulosilyticus JCM 9152T.</title>
        <authorList>
            <person name="Yuki M."/>
            <person name="Oshima K."/>
            <person name="Suda W."/>
            <person name="Oshida Y."/>
            <person name="Kitamura K."/>
            <person name="Iida T."/>
            <person name="Hattori M."/>
            <person name="Ohkuma M."/>
        </authorList>
    </citation>
    <scope>NUCLEOTIDE SEQUENCE [LARGE SCALE GENOMIC DNA]</scope>
    <source>
        <strain evidence="7">JCM 9140</strain>
    </source>
</reference>
<dbReference type="RefSeq" id="WP_034744349.1">
    <property type="nucleotide sequence ID" value="NZ_BAUT01000012.1"/>
</dbReference>
<dbReference type="STRING" id="1236970.JCM9140_1642"/>
<dbReference type="EMBL" id="BAUT01000012">
    <property type="protein sequence ID" value="GAE25635.1"/>
    <property type="molecule type" value="Genomic_DNA"/>
</dbReference>
<dbReference type="AlphaFoldDB" id="W4Q113"/>
<proteinExistence type="predicted"/>